<dbReference type="SMART" id="SM00293">
    <property type="entry name" value="PWWP"/>
    <property type="match status" value="1"/>
</dbReference>
<dbReference type="AlphaFoldDB" id="A0AAV5GFL8"/>
<feature type="compositionally biased region" description="Basic and acidic residues" evidence="1">
    <location>
        <begin position="211"/>
        <end position="225"/>
    </location>
</feature>
<dbReference type="Gene3D" id="2.30.30.140">
    <property type="match status" value="1"/>
</dbReference>
<dbReference type="EMBL" id="BQKY01000008">
    <property type="protein sequence ID" value="GJN91351.1"/>
    <property type="molecule type" value="Genomic_DNA"/>
</dbReference>
<evidence type="ECO:0000313" key="4">
    <source>
        <dbReference type="Proteomes" id="UP001342314"/>
    </source>
</evidence>
<organism evidence="3 4">
    <name type="scientific">Rhodotorula paludigena</name>
    <dbReference type="NCBI Taxonomy" id="86838"/>
    <lineage>
        <taxon>Eukaryota</taxon>
        <taxon>Fungi</taxon>
        <taxon>Dikarya</taxon>
        <taxon>Basidiomycota</taxon>
        <taxon>Pucciniomycotina</taxon>
        <taxon>Microbotryomycetes</taxon>
        <taxon>Sporidiobolales</taxon>
        <taxon>Sporidiobolaceae</taxon>
        <taxon>Rhodotorula</taxon>
    </lineage>
</organism>
<gene>
    <name evidence="3" type="ORF">Rhopal_004372-T1</name>
</gene>
<feature type="region of interest" description="Disordered" evidence="1">
    <location>
        <begin position="146"/>
        <end position="243"/>
    </location>
</feature>
<feature type="compositionally biased region" description="Acidic residues" evidence="1">
    <location>
        <begin position="171"/>
        <end position="183"/>
    </location>
</feature>
<feature type="compositionally biased region" description="Polar residues" evidence="1">
    <location>
        <begin position="11"/>
        <end position="20"/>
    </location>
</feature>
<feature type="domain" description="PWWP" evidence="2">
    <location>
        <begin position="20"/>
        <end position="121"/>
    </location>
</feature>
<feature type="region of interest" description="Disordered" evidence="1">
    <location>
        <begin position="1"/>
        <end position="20"/>
    </location>
</feature>
<protein>
    <recommendedName>
        <fullName evidence="2">PWWP domain-containing protein</fullName>
    </recommendedName>
</protein>
<sequence>MPPKSDKKGASANSDPSHSYNVGDIVLAKLKGFPAWPGQGSARVVLGLAHAVELDPATKSALRRTIAPLDLIVAESEAPPKVLRERPGKAKNINLVQFFPVGDYPTLTASWLQSRDLSALTPREIEAYTSSGSKKKGELLEAYRVAQDPSDWKRERADKQAEYEAALEQAQLEEDELADDDAAGDDKGAAGGKKRKRAPQSNGAAPKKKTGKSDKGGKKDDDAPAAKKAKTSANSDDPAEMVKSWRHKLQKVFLGKNDPPADEMPKCAEYFDAMEAFDMKKDWLVESKLAKVLKRIALMKDGAIPDEDKYSFRDRSSKLATKWASLLGGAATDSPAPPAADDKADAPAAANGDAAEPAAPAADEPAPAAADAKMDEDKKEDAAPAAAEAAPAANGDAAPAPEAKADAPAADEPKAEAPAEATA</sequence>
<feature type="compositionally biased region" description="Low complexity" evidence="1">
    <location>
        <begin position="346"/>
        <end position="371"/>
    </location>
</feature>
<proteinExistence type="predicted"/>
<name>A0AAV5GFL8_9BASI</name>
<dbReference type="InterPro" id="IPR000313">
    <property type="entry name" value="PWWP_dom"/>
</dbReference>
<accession>A0AAV5GFL8</accession>
<dbReference type="Pfam" id="PF00855">
    <property type="entry name" value="PWWP"/>
    <property type="match status" value="1"/>
</dbReference>
<feature type="compositionally biased region" description="Basic and acidic residues" evidence="1">
    <location>
        <begin position="372"/>
        <end position="382"/>
    </location>
</feature>
<dbReference type="SUPFAM" id="SSF63748">
    <property type="entry name" value="Tudor/PWWP/MBT"/>
    <property type="match status" value="1"/>
</dbReference>
<feature type="compositionally biased region" description="Low complexity" evidence="1">
    <location>
        <begin position="383"/>
        <end position="410"/>
    </location>
</feature>
<feature type="region of interest" description="Disordered" evidence="1">
    <location>
        <begin position="328"/>
        <end position="423"/>
    </location>
</feature>
<evidence type="ECO:0000313" key="3">
    <source>
        <dbReference type="EMBL" id="GJN91351.1"/>
    </source>
</evidence>
<evidence type="ECO:0000256" key="1">
    <source>
        <dbReference type="SAM" id="MobiDB-lite"/>
    </source>
</evidence>
<dbReference type="Proteomes" id="UP001342314">
    <property type="component" value="Unassembled WGS sequence"/>
</dbReference>
<reference evidence="3 4" key="1">
    <citation type="submission" date="2021-12" db="EMBL/GenBank/DDBJ databases">
        <title>High titer production of polyol ester of fatty acids by Rhodotorula paludigena BS15 towards product separation-free biomass refinery.</title>
        <authorList>
            <person name="Mano J."/>
            <person name="Ono H."/>
            <person name="Tanaka T."/>
            <person name="Naito K."/>
            <person name="Sushida H."/>
            <person name="Ike M."/>
            <person name="Tokuyasu K."/>
            <person name="Kitaoka M."/>
        </authorList>
    </citation>
    <scope>NUCLEOTIDE SEQUENCE [LARGE SCALE GENOMIC DNA]</scope>
    <source>
        <strain evidence="3 4">BS15</strain>
    </source>
</reference>
<evidence type="ECO:0000259" key="2">
    <source>
        <dbReference type="SMART" id="SM00293"/>
    </source>
</evidence>
<keyword evidence="4" id="KW-1185">Reference proteome</keyword>
<feature type="compositionally biased region" description="Basic and acidic residues" evidence="1">
    <location>
        <begin position="150"/>
        <end position="162"/>
    </location>
</feature>
<comment type="caution">
    <text evidence="3">The sequence shown here is derived from an EMBL/GenBank/DDBJ whole genome shotgun (WGS) entry which is preliminary data.</text>
</comment>